<gene>
    <name evidence="1" type="ORF">DXI23_01495</name>
</gene>
<dbReference type="Proteomes" id="UP000256431">
    <property type="component" value="Unassembled WGS sequence"/>
</dbReference>
<dbReference type="EMBL" id="QRDH01000001">
    <property type="protein sequence ID" value="RDU42385.1"/>
    <property type="molecule type" value="Genomic_DNA"/>
</dbReference>
<name>A0A3D8H6L6_9GAMM</name>
<protein>
    <recommendedName>
        <fullName evidence="3">Phosphodiesterase</fullName>
    </recommendedName>
</protein>
<comment type="caution">
    <text evidence="1">The sequence shown here is derived from an EMBL/GenBank/DDBJ whole genome shotgun (WGS) entry which is preliminary data.</text>
</comment>
<sequence length="487" mass="54459">MKLLVIGMDGAHLDAFSRGWTPYMKSLLDQGSSIELKEDLISRGWLEIATGKNGLETGALYDKPMANGSYEWNLKFSLNDVPGLGEAVKPIWQLLSERGYKVGVMNLPTVFPAPPVNGFMISGGGGGAPVVQTPTPELCFPREEHSELVEEGYIVDERIVPMMVDKGITDPEKIFSILVHKNERRTHSFIRLAKKHSIDFGMIVFKSSANLAEWVLLPELKRLNDGQKNIDYKFINTIKSYYQKFDEEIKKLHESFPNAQIIFTADHGLTPRIWDVNPNILLQDIGLQVADNTKTRARYISQALKKFIPFSWRAKLRKKKTIHDALYSSAPFKKEQTYAFCKTSGDWLQGIYLNDSVRFGGPIGPDEASKVAHDIVTAINGNPIAKEHGITAYHKSPCDSAAAKYYPDIVIDVPDGYLISDKAPSFVRKFIPPKGPLNLMSITKGELLCIKSHKPLAVVYNGGWNLSSVKENLDLSAIYEHISNEFS</sequence>
<dbReference type="InterPro" id="IPR017850">
    <property type="entry name" value="Alkaline_phosphatase_core_sf"/>
</dbReference>
<dbReference type="RefSeq" id="WP_104269959.1">
    <property type="nucleotide sequence ID" value="NZ_PSSW01000001.1"/>
</dbReference>
<dbReference type="InterPro" id="IPR002591">
    <property type="entry name" value="Phosphodiest/P_Trfase"/>
</dbReference>
<organism evidence="1 2">
    <name type="scientific">Marinobacter flavimaris</name>
    <dbReference type="NCBI Taxonomy" id="262076"/>
    <lineage>
        <taxon>Bacteria</taxon>
        <taxon>Pseudomonadati</taxon>
        <taxon>Pseudomonadota</taxon>
        <taxon>Gammaproteobacteria</taxon>
        <taxon>Pseudomonadales</taxon>
        <taxon>Marinobacteraceae</taxon>
        <taxon>Marinobacter</taxon>
    </lineage>
</organism>
<dbReference type="Pfam" id="PF01663">
    <property type="entry name" value="Phosphodiest"/>
    <property type="match status" value="1"/>
</dbReference>
<dbReference type="AlphaFoldDB" id="A0A3D8H6L6"/>
<proteinExistence type="predicted"/>
<dbReference type="SUPFAM" id="SSF53649">
    <property type="entry name" value="Alkaline phosphatase-like"/>
    <property type="match status" value="1"/>
</dbReference>
<evidence type="ECO:0000313" key="1">
    <source>
        <dbReference type="EMBL" id="RDU42385.1"/>
    </source>
</evidence>
<evidence type="ECO:0008006" key="3">
    <source>
        <dbReference type="Google" id="ProtNLM"/>
    </source>
</evidence>
<accession>A0A3D8H6L6</accession>
<evidence type="ECO:0000313" key="2">
    <source>
        <dbReference type="Proteomes" id="UP000256431"/>
    </source>
</evidence>
<keyword evidence="2" id="KW-1185">Reference proteome</keyword>
<dbReference type="Gene3D" id="3.40.720.10">
    <property type="entry name" value="Alkaline Phosphatase, subunit A"/>
    <property type="match status" value="1"/>
</dbReference>
<reference evidence="1 2" key="1">
    <citation type="submission" date="2018-08" db="EMBL/GenBank/DDBJ databases">
        <title>Genome sequence of Marinobacter flavimaris KCTC 12185.</title>
        <authorList>
            <person name="Chun J."/>
            <person name="Kim B.-Y."/>
            <person name="Choi S.-B."/>
            <person name="Kwak M.-J."/>
        </authorList>
    </citation>
    <scope>NUCLEOTIDE SEQUENCE [LARGE SCALE GENOMIC DNA]</scope>
    <source>
        <strain evidence="1 2">KCTC 12185</strain>
    </source>
</reference>